<feature type="non-terminal residue" evidence="1">
    <location>
        <position position="63"/>
    </location>
</feature>
<protein>
    <recommendedName>
        <fullName evidence="3">DUF4219 domain-containing protein</fullName>
    </recommendedName>
</protein>
<accession>A0A0L6VI48</accession>
<evidence type="ECO:0000313" key="1">
    <source>
        <dbReference type="EMBL" id="KNZ60451.1"/>
    </source>
</evidence>
<dbReference type="OrthoDB" id="2516917at2759"/>
<proteinExistence type="predicted"/>
<keyword evidence="2" id="KW-1185">Reference proteome</keyword>
<organism evidence="1 2">
    <name type="scientific">Puccinia sorghi</name>
    <dbReference type="NCBI Taxonomy" id="27349"/>
    <lineage>
        <taxon>Eukaryota</taxon>
        <taxon>Fungi</taxon>
        <taxon>Dikarya</taxon>
        <taxon>Basidiomycota</taxon>
        <taxon>Pucciniomycotina</taxon>
        <taxon>Pucciniomycetes</taxon>
        <taxon>Pucciniales</taxon>
        <taxon>Pucciniaceae</taxon>
        <taxon>Puccinia</taxon>
    </lineage>
</organism>
<dbReference type="Proteomes" id="UP000037035">
    <property type="component" value="Unassembled WGS sequence"/>
</dbReference>
<dbReference type="EMBL" id="LAVV01006127">
    <property type="protein sequence ID" value="KNZ60451.1"/>
    <property type="molecule type" value="Genomic_DNA"/>
</dbReference>
<reference evidence="1 2" key="1">
    <citation type="submission" date="2015-08" db="EMBL/GenBank/DDBJ databases">
        <title>Next Generation Sequencing and Analysis of the Genome of Puccinia sorghi L Schw, the Causal Agent of Maize Common Rust.</title>
        <authorList>
            <person name="Rochi L."/>
            <person name="Burguener G."/>
            <person name="Darino M."/>
            <person name="Turjanski A."/>
            <person name="Kreff E."/>
            <person name="Dieguez M.J."/>
            <person name="Sacco F."/>
        </authorList>
    </citation>
    <scope>NUCLEOTIDE SEQUENCE [LARGE SCALE GENOMIC DNA]</scope>
    <source>
        <strain evidence="1 2">RO10H11247</strain>
    </source>
</reference>
<gene>
    <name evidence="1" type="ORF">VP01_15516g1</name>
</gene>
<sequence>KNILLLDDSNYAMWSIRIKACLRSKKLIKYVINPPDSTLTGAAQTAVPDKEAKTVNILMEYLS</sequence>
<evidence type="ECO:0008006" key="3">
    <source>
        <dbReference type="Google" id="ProtNLM"/>
    </source>
</evidence>
<evidence type="ECO:0000313" key="2">
    <source>
        <dbReference type="Proteomes" id="UP000037035"/>
    </source>
</evidence>
<comment type="caution">
    <text evidence="1">The sequence shown here is derived from an EMBL/GenBank/DDBJ whole genome shotgun (WGS) entry which is preliminary data.</text>
</comment>
<feature type="non-terminal residue" evidence="1">
    <location>
        <position position="1"/>
    </location>
</feature>
<dbReference type="VEuPathDB" id="FungiDB:VP01_15516g1"/>
<dbReference type="AlphaFoldDB" id="A0A0L6VI48"/>
<name>A0A0L6VI48_9BASI</name>